<dbReference type="Pfam" id="PF14388">
    <property type="entry name" value="DUF4419"/>
    <property type="match status" value="1"/>
</dbReference>
<proteinExistence type="predicted"/>
<reference evidence="1" key="1">
    <citation type="submission" date="2021-06" db="EMBL/GenBank/DDBJ databases">
        <authorList>
            <person name="Kallberg Y."/>
            <person name="Tangrot J."/>
            <person name="Rosling A."/>
        </authorList>
    </citation>
    <scope>NUCLEOTIDE SEQUENCE</scope>
    <source>
        <strain evidence="1">FL966</strain>
    </source>
</reference>
<dbReference type="AlphaFoldDB" id="A0A9N8VZX3"/>
<evidence type="ECO:0000313" key="2">
    <source>
        <dbReference type="Proteomes" id="UP000789759"/>
    </source>
</evidence>
<gene>
    <name evidence="1" type="ORF">CPELLU_LOCUS889</name>
</gene>
<sequence length="89" mass="10604">MIHNTENSKKSILRYPYCSNGVSRHINYNVEKFRNRFVRHEGKKEIVVDVNEILHENENTLEGDWPEVVNWLVTKTDENAEIFDLKDFP</sequence>
<comment type="caution">
    <text evidence="1">The sequence shown here is derived from an EMBL/GenBank/DDBJ whole genome shotgun (WGS) entry which is preliminary data.</text>
</comment>
<dbReference type="InterPro" id="IPR025533">
    <property type="entry name" value="DUF4419"/>
</dbReference>
<dbReference type="EMBL" id="CAJVQA010000299">
    <property type="protein sequence ID" value="CAG8466984.1"/>
    <property type="molecule type" value="Genomic_DNA"/>
</dbReference>
<accession>A0A9N8VZX3</accession>
<dbReference type="OrthoDB" id="10521448at2759"/>
<keyword evidence="2" id="KW-1185">Reference proteome</keyword>
<evidence type="ECO:0000313" key="1">
    <source>
        <dbReference type="EMBL" id="CAG8466984.1"/>
    </source>
</evidence>
<protein>
    <submittedName>
        <fullName evidence="1">861_t:CDS:1</fullName>
    </submittedName>
</protein>
<name>A0A9N8VZX3_9GLOM</name>
<dbReference type="Proteomes" id="UP000789759">
    <property type="component" value="Unassembled WGS sequence"/>
</dbReference>
<organism evidence="1 2">
    <name type="scientific">Cetraspora pellucida</name>
    <dbReference type="NCBI Taxonomy" id="1433469"/>
    <lineage>
        <taxon>Eukaryota</taxon>
        <taxon>Fungi</taxon>
        <taxon>Fungi incertae sedis</taxon>
        <taxon>Mucoromycota</taxon>
        <taxon>Glomeromycotina</taxon>
        <taxon>Glomeromycetes</taxon>
        <taxon>Diversisporales</taxon>
        <taxon>Gigasporaceae</taxon>
        <taxon>Cetraspora</taxon>
    </lineage>
</organism>